<dbReference type="EMBL" id="LLXI01003139">
    <property type="protein sequence ID" value="PKY58709.1"/>
    <property type="molecule type" value="Genomic_DNA"/>
</dbReference>
<evidence type="ECO:0000313" key="1">
    <source>
        <dbReference type="EMBL" id="PKY58709.1"/>
    </source>
</evidence>
<sequence length="72" mass="8352">MKVKFLPCWQYEPDVKPEIRQVISELNNIEPLVVSENFSSKEIEITGKSQKSENDKVIVPSDDNLDINKYKL</sequence>
<accession>A0A2I1HIL3</accession>
<organism evidence="1 2">
    <name type="scientific">Rhizophagus irregularis</name>
    <dbReference type="NCBI Taxonomy" id="588596"/>
    <lineage>
        <taxon>Eukaryota</taxon>
        <taxon>Fungi</taxon>
        <taxon>Fungi incertae sedis</taxon>
        <taxon>Mucoromycota</taxon>
        <taxon>Glomeromycotina</taxon>
        <taxon>Glomeromycetes</taxon>
        <taxon>Glomerales</taxon>
        <taxon>Glomeraceae</taxon>
        <taxon>Rhizophagus</taxon>
    </lineage>
</organism>
<protein>
    <submittedName>
        <fullName evidence="1">Uncharacterized protein</fullName>
    </submittedName>
</protein>
<keyword evidence="2" id="KW-1185">Reference proteome</keyword>
<dbReference type="AlphaFoldDB" id="A0A2I1HIL3"/>
<gene>
    <name evidence="1" type="ORF">RhiirA4_480846</name>
</gene>
<reference evidence="1 2" key="1">
    <citation type="submission" date="2015-10" db="EMBL/GenBank/DDBJ databases">
        <title>Genome analyses suggest a sexual origin of heterokaryosis in a supposedly ancient asexual fungus.</title>
        <authorList>
            <person name="Ropars J."/>
            <person name="Sedzielewska K."/>
            <person name="Noel J."/>
            <person name="Charron P."/>
            <person name="Farinelli L."/>
            <person name="Marton T."/>
            <person name="Kruger M."/>
            <person name="Pelin A."/>
            <person name="Brachmann A."/>
            <person name="Corradi N."/>
        </authorList>
    </citation>
    <scope>NUCLEOTIDE SEQUENCE [LARGE SCALE GENOMIC DNA]</scope>
    <source>
        <strain evidence="1 2">A4</strain>
    </source>
</reference>
<dbReference type="Proteomes" id="UP000234323">
    <property type="component" value="Unassembled WGS sequence"/>
</dbReference>
<evidence type="ECO:0000313" key="2">
    <source>
        <dbReference type="Proteomes" id="UP000234323"/>
    </source>
</evidence>
<name>A0A2I1HIL3_9GLOM</name>
<proteinExistence type="predicted"/>
<comment type="caution">
    <text evidence="1">The sequence shown here is derived from an EMBL/GenBank/DDBJ whole genome shotgun (WGS) entry which is preliminary data.</text>
</comment>